<evidence type="ECO:0000256" key="6">
    <source>
        <dbReference type="ARBA" id="ARBA00022723"/>
    </source>
</evidence>
<dbReference type="Pfam" id="PF06130">
    <property type="entry name" value="PTAC"/>
    <property type="match status" value="1"/>
</dbReference>
<evidence type="ECO:0000256" key="10">
    <source>
        <dbReference type="ARBA" id="ARBA00024446"/>
    </source>
</evidence>
<reference evidence="12 13" key="1">
    <citation type="submission" date="2019-07" db="EMBL/GenBank/DDBJ databases">
        <title>Genome sequencing of 100 strains of the haloalkaliphilic chemolithoautotrophic sulfur-oxidizing bacterium Thioalkalivibrio.</title>
        <authorList>
            <person name="Muyzer G."/>
        </authorList>
    </citation>
    <scope>NUCLEOTIDE SEQUENCE [LARGE SCALE GENOMIC DNA]</scope>
    <source>
        <strain evidence="12 13">ASO4-4</strain>
    </source>
</reference>
<evidence type="ECO:0000256" key="1">
    <source>
        <dbReference type="ARBA" id="ARBA00001947"/>
    </source>
</evidence>
<sequence>MNEKAMNTILEEIIRKVLEELGGQASAMPAASAASDSPDTGDGIPVELSARHAHLSEKDAITLFGAPLTRVRDLSQPGQFLCKERVRLIGPRGVIDNVAVLGPSRDSSQVEVSITDARTLGVETPVRQSGDVAGTPGIILASQNGVVGLEEGLIVAGRHIHMAPADAARFGVSDKDRVCVRLNSQRPVIFEDVLVRVNENFSLAMHIDLDEGNGCGWTKGVTAKIVRGKGE</sequence>
<dbReference type="OrthoDB" id="9784365at2"/>
<keyword evidence="10" id="KW-1283">Bacterial microcompartment</keyword>
<name>A0A562RVD0_9BACT</name>
<keyword evidence="5 11" id="KW-0808">Transferase</keyword>
<dbReference type="EMBL" id="VLLC01000009">
    <property type="protein sequence ID" value="TWI73021.1"/>
    <property type="molecule type" value="Genomic_DNA"/>
</dbReference>
<evidence type="ECO:0000256" key="5">
    <source>
        <dbReference type="ARBA" id="ARBA00022679"/>
    </source>
</evidence>
<keyword evidence="13" id="KW-1185">Reference proteome</keyword>
<evidence type="ECO:0000256" key="9">
    <source>
        <dbReference type="ARBA" id="ARBA00024322"/>
    </source>
</evidence>
<dbReference type="PANTHER" id="PTHR39453">
    <property type="entry name" value="PHOSPHATE PROPANOYLTRANSFERASE"/>
    <property type="match status" value="1"/>
</dbReference>
<evidence type="ECO:0000256" key="2">
    <source>
        <dbReference type="ARBA" id="ARBA00007342"/>
    </source>
</evidence>
<protein>
    <recommendedName>
        <fullName evidence="4 11">Phosphate propanoyltransferase</fullName>
        <ecNumber evidence="3 11">2.3.1.222</ecNumber>
    </recommendedName>
</protein>
<dbReference type="GO" id="GO:0051144">
    <property type="term" value="P:1,2-propanediol catabolic process"/>
    <property type="evidence" value="ECO:0007669"/>
    <property type="project" value="UniProtKB-UniPathway"/>
</dbReference>
<comment type="function">
    <text evidence="11">Involved in 1,2-propanediol (1,2-PD) degradation by catalyzing the conversion of propanoyl-CoA to propanoyl-phosphate.</text>
</comment>
<keyword evidence="8 11" id="KW-0012">Acyltransferase</keyword>
<comment type="similarity">
    <text evidence="2 11">Belongs to the PduL family.</text>
</comment>
<dbReference type="PANTHER" id="PTHR39453:SF1">
    <property type="entry name" value="PHOSPHATE PROPANOYLTRANSFERASE"/>
    <property type="match status" value="1"/>
</dbReference>
<dbReference type="RefSeq" id="WP_144683982.1">
    <property type="nucleotide sequence ID" value="NZ_VLLC01000009.1"/>
</dbReference>
<evidence type="ECO:0000313" key="13">
    <source>
        <dbReference type="Proteomes" id="UP000318307"/>
    </source>
</evidence>
<keyword evidence="7" id="KW-0862">Zinc</keyword>
<comment type="cofactor">
    <cofactor evidence="1">
        <name>Zn(2+)</name>
        <dbReference type="ChEBI" id="CHEBI:29105"/>
    </cofactor>
</comment>
<dbReference type="GO" id="GO:0031469">
    <property type="term" value="C:bacterial microcompartment"/>
    <property type="evidence" value="ECO:0007669"/>
    <property type="project" value="UniProtKB-SubCell"/>
</dbReference>
<comment type="pathway">
    <text evidence="11">Polyol metabolism; 1,2-propanediol degradation.</text>
</comment>
<dbReference type="AlphaFoldDB" id="A0A562RVD0"/>
<dbReference type="EC" id="2.3.1.222" evidence="3 11"/>
<proteinExistence type="inferred from homology"/>
<evidence type="ECO:0000313" key="12">
    <source>
        <dbReference type="EMBL" id="TWI73021.1"/>
    </source>
</evidence>
<dbReference type="GO" id="GO:0046872">
    <property type="term" value="F:metal ion binding"/>
    <property type="evidence" value="ECO:0007669"/>
    <property type="project" value="UniProtKB-KW"/>
</dbReference>
<comment type="caution">
    <text evidence="12">The sequence shown here is derived from an EMBL/GenBank/DDBJ whole genome shotgun (WGS) entry which is preliminary data.</text>
</comment>
<evidence type="ECO:0000256" key="3">
    <source>
        <dbReference type="ARBA" id="ARBA00012206"/>
    </source>
</evidence>
<keyword evidence="6" id="KW-0479">Metal-binding</keyword>
<comment type="catalytic activity">
    <reaction evidence="11">
        <text>propanoyl-CoA + phosphate = propanoyl phosphate + CoA</text>
        <dbReference type="Rhea" id="RHEA:28046"/>
        <dbReference type="ChEBI" id="CHEBI:43474"/>
        <dbReference type="ChEBI" id="CHEBI:57287"/>
        <dbReference type="ChEBI" id="CHEBI:57392"/>
        <dbReference type="ChEBI" id="CHEBI:58933"/>
        <dbReference type="EC" id="2.3.1.222"/>
    </reaction>
</comment>
<evidence type="ECO:0000256" key="7">
    <source>
        <dbReference type="ARBA" id="ARBA00022833"/>
    </source>
</evidence>
<dbReference type="PIRSF" id="PIRSF010130">
    <property type="entry name" value="PduL"/>
    <property type="match status" value="1"/>
</dbReference>
<comment type="subcellular location">
    <subcellularLocation>
        <location evidence="9">Bacterial microcompartment</location>
    </subcellularLocation>
</comment>
<evidence type="ECO:0000256" key="8">
    <source>
        <dbReference type="ARBA" id="ARBA00023315"/>
    </source>
</evidence>
<accession>A0A562RVD0</accession>
<dbReference type="GO" id="GO:0016747">
    <property type="term" value="F:acyltransferase activity, transferring groups other than amino-acyl groups"/>
    <property type="evidence" value="ECO:0007669"/>
    <property type="project" value="InterPro"/>
</dbReference>
<dbReference type="InterPro" id="IPR008300">
    <property type="entry name" value="PTAC"/>
</dbReference>
<dbReference type="NCBIfam" id="NF011652">
    <property type="entry name" value="PRK15070.1"/>
    <property type="match status" value="1"/>
</dbReference>
<dbReference type="Proteomes" id="UP000318307">
    <property type="component" value="Unassembled WGS sequence"/>
</dbReference>
<gene>
    <name evidence="12" type="ORF">LZ24_01432</name>
</gene>
<dbReference type="UniPathway" id="UPA00621"/>
<organism evidence="12 13">
    <name type="scientific">Desulfobotulus alkaliphilus</name>
    <dbReference type="NCBI Taxonomy" id="622671"/>
    <lineage>
        <taxon>Bacteria</taxon>
        <taxon>Pseudomonadati</taxon>
        <taxon>Thermodesulfobacteriota</taxon>
        <taxon>Desulfobacteria</taxon>
        <taxon>Desulfobacterales</taxon>
        <taxon>Desulfobacteraceae</taxon>
        <taxon>Desulfobotulus</taxon>
    </lineage>
</organism>
<evidence type="ECO:0000256" key="4">
    <source>
        <dbReference type="ARBA" id="ARBA00020837"/>
    </source>
</evidence>
<evidence type="ECO:0000256" key="11">
    <source>
        <dbReference type="PIRNR" id="PIRNR010130"/>
    </source>
</evidence>